<evidence type="ECO:0000313" key="2">
    <source>
        <dbReference type="EMBL" id="MDT7042670.1"/>
    </source>
</evidence>
<reference evidence="2 3" key="1">
    <citation type="journal article" date="2023" name="ISME J.">
        <title>Cultivation and genomic characterization of novel and ubiquitous marine nitrite-oxidizing bacteria from the Nitrospirales.</title>
        <authorList>
            <person name="Mueller A.J."/>
            <person name="Daebeler A."/>
            <person name="Herbold C.W."/>
            <person name="Kirkegaard R.H."/>
            <person name="Daims H."/>
        </authorList>
    </citation>
    <scope>NUCLEOTIDE SEQUENCE [LARGE SCALE GENOMIC DNA]</scope>
    <source>
        <strain evidence="2 3">EB</strain>
    </source>
</reference>
<dbReference type="PANTHER" id="PTHR30399:SF1">
    <property type="entry name" value="UTP PYROPHOSPHATASE"/>
    <property type="match status" value="1"/>
</dbReference>
<proteinExistence type="predicted"/>
<dbReference type="Gene3D" id="3.30.2010.10">
    <property type="entry name" value="Metalloproteases ('zincins'), catalytic domain"/>
    <property type="match status" value="1"/>
</dbReference>
<dbReference type="RefSeq" id="WP_313833109.1">
    <property type="nucleotide sequence ID" value="NZ_JAQOUE010000001.1"/>
</dbReference>
<keyword evidence="2" id="KW-0645">Protease</keyword>
<organism evidence="2 3">
    <name type="scientific">Candidatus Nitronereus thalassa</name>
    <dbReference type="NCBI Taxonomy" id="3020898"/>
    <lineage>
        <taxon>Bacteria</taxon>
        <taxon>Pseudomonadati</taxon>
        <taxon>Nitrospirota</taxon>
        <taxon>Nitrospiria</taxon>
        <taxon>Nitrospirales</taxon>
        <taxon>Nitrospiraceae</taxon>
        <taxon>Candidatus Nitronereus</taxon>
    </lineage>
</organism>
<protein>
    <submittedName>
        <fullName evidence="2">SprT family zinc-dependent metalloprotease</fullName>
    </submittedName>
</protein>
<dbReference type="Pfam" id="PF01863">
    <property type="entry name" value="YgjP-like"/>
    <property type="match status" value="1"/>
</dbReference>
<dbReference type="PANTHER" id="PTHR30399">
    <property type="entry name" value="UNCHARACTERIZED PROTEIN YGJP"/>
    <property type="match status" value="1"/>
</dbReference>
<comment type="caution">
    <text evidence="2">The sequence shown here is derived from an EMBL/GenBank/DDBJ whole genome shotgun (WGS) entry which is preliminary data.</text>
</comment>
<gene>
    <name evidence="2" type="ORF">PPG34_09935</name>
</gene>
<dbReference type="InterPro" id="IPR002725">
    <property type="entry name" value="YgjP-like_metallopeptidase"/>
</dbReference>
<evidence type="ECO:0000259" key="1">
    <source>
        <dbReference type="Pfam" id="PF01863"/>
    </source>
</evidence>
<keyword evidence="2" id="KW-0482">Metalloprotease</keyword>
<dbReference type="EMBL" id="JAQOUE010000001">
    <property type="protein sequence ID" value="MDT7042670.1"/>
    <property type="molecule type" value="Genomic_DNA"/>
</dbReference>
<dbReference type="InterPro" id="IPR053136">
    <property type="entry name" value="UTP_pyrophosphatase-like"/>
</dbReference>
<name>A0ABU3K899_9BACT</name>
<dbReference type="GO" id="GO:0008237">
    <property type="term" value="F:metallopeptidase activity"/>
    <property type="evidence" value="ECO:0007669"/>
    <property type="project" value="UniProtKB-KW"/>
</dbReference>
<dbReference type="CDD" id="cd07344">
    <property type="entry name" value="M48_yhfN_like"/>
    <property type="match status" value="1"/>
</dbReference>
<accession>A0ABU3K899</accession>
<feature type="domain" description="YgjP-like metallopeptidase" evidence="1">
    <location>
        <begin position="23"/>
        <end position="228"/>
    </location>
</feature>
<dbReference type="Proteomes" id="UP001250932">
    <property type="component" value="Unassembled WGS sequence"/>
</dbReference>
<sequence>MVTQIKLGDIDVDVVKKDIKNIHLSVHPPTGKVRISAPLRMDIDNIRVFAITKLDWIKNQQQKLCEQARETPREYLNRESHYVWGKRYLLTVFEDAQLSSVELKHQQMLLHVRPGTDEHKRQALVEDWYRAQLKQAVQPLIEKWEPLIGVKVERVFAQRMKTKWGSCNHKARTIRCNTELAKKPAECLEYIVVHELVHLLEPTHNARFVALMDQFMPKWQFYRDELNRLPVRHEHWVY</sequence>
<evidence type="ECO:0000313" key="3">
    <source>
        <dbReference type="Proteomes" id="UP001250932"/>
    </source>
</evidence>
<keyword evidence="3" id="KW-1185">Reference proteome</keyword>
<keyword evidence="2" id="KW-0378">Hydrolase</keyword>